<feature type="region of interest" description="Disordered" evidence="1">
    <location>
        <begin position="1"/>
        <end position="77"/>
    </location>
</feature>
<evidence type="ECO:0008006" key="4">
    <source>
        <dbReference type="Google" id="ProtNLM"/>
    </source>
</evidence>
<organism evidence="2 3">
    <name type="scientific">Actinomadura graeca</name>
    <dbReference type="NCBI Taxonomy" id="2750812"/>
    <lineage>
        <taxon>Bacteria</taxon>
        <taxon>Bacillati</taxon>
        <taxon>Actinomycetota</taxon>
        <taxon>Actinomycetes</taxon>
        <taxon>Streptosporangiales</taxon>
        <taxon>Thermomonosporaceae</taxon>
        <taxon>Actinomadura</taxon>
    </lineage>
</organism>
<proteinExistence type="predicted"/>
<accession>A0ABX8QZI7</accession>
<reference evidence="2" key="1">
    <citation type="submission" date="2020-07" db="EMBL/GenBank/DDBJ databases">
        <authorList>
            <person name="Tarantini F.S."/>
            <person name="Hong K.W."/>
            <person name="Chan K.G."/>
        </authorList>
    </citation>
    <scope>NUCLEOTIDE SEQUENCE</scope>
    <source>
        <strain evidence="2">32-07</strain>
    </source>
</reference>
<evidence type="ECO:0000313" key="2">
    <source>
        <dbReference type="EMBL" id="QXJ23424.1"/>
    </source>
</evidence>
<dbReference type="Proteomes" id="UP001049518">
    <property type="component" value="Chromosome"/>
</dbReference>
<gene>
    <name evidence="2" type="ORF">AGRA3207_004572</name>
</gene>
<evidence type="ECO:0000313" key="3">
    <source>
        <dbReference type="Proteomes" id="UP001049518"/>
    </source>
</evidence>
<dbReference type="RefSeq" id="WP_231329113.1">
    <property type="nucleotide sequence ID" value="NZ_CP059572.1"/>
</dbReference>
<dbReference type="InterPro" id="IPR016024">
    <property type="entry name" value="ARM-type_fold"/>
</dbReference>
<dbReference type="SUPFAM" id="SSF48371">
    <property type="entry name" value="ARM repeat"/>
    <property type="match status" value="1"/>
</dbReference>
<name>A0ABX8QZI7_9ACTN</name>
<evidence type="ECO:0000256" key="1">
    <source>
        <dbReference type="SAM" id="MobiDB-lite"/>
    </source>
</evidence>
<feature type="compositionally biased region" description="Basic and acidic residues" evidence="1">
    <location>
        <begin position="1"/>
        <end position="41"/>
    </location>
</feature>
<protein>
    <recommendedName>
        <fullName evidence="4">ATP-binding protein</fullName>
    </recommendedName>
</protein>
<dbReference type="EMBL" id="CP059572">
    <property type="protein sequence ID" value="QXJ23424.1"/>
    <property type="molecule type" value="Genomic_DNA"/>
</dbReference>
<feature type="compositionally biased region" description="Basic and acidic residues" evidence="1">
    <location>
        <begin position="59"/>
        <end position="74"/>
    </location>
</feature>
<sequence>MGDSAEPRADEPDVPEPERASEPEPEPKPEPRQDDQPERPRPAASEEALSDDTDSSGSFRDRMAADDRERELRSRSLRGLTSNRTRIDGRFNSVLNAGGDINVRSDQKGRAQSPRVSMGEAHALLNCATGVDAVVERVVEVLRRHRIALVRGPSGSGRTATATLALLHADAGERARVEAAKEYRDQPANVARLLLRDDPLELSCEDLDGGIGYVLDATDESWPRRSAASASVVAHLADLAVRTDGRIVVVVGESCQPDDRTIDQAMPDAEEVFARRLEYLLHAVRDPRAWVDKIRTSPELKAALGESPTPRIAVDTAYEVFQVHEQHGPEKGIDAYLSGLPALVLTEMHGKLHDDDPATLRKRCFAIAAAVLNTLPAVTVSRAALALAALVEKTDQEEIPAAVLAWEQLTEWLTFAGATASPSTRGEGRIVRLKRPTQAHATLEAVWEEHPTVREPLIVWLRWLSEHTDQAVRIRTAHAVGTLATFDFDVIERDFLLPWARARSIRKHQLAAWVLEAAATQDGIADRVRVLLRRWAGGSRTQQSVAARAYGSEIGMLWVDDTLNAFETISKVIRLPPLQDAVARSIADLFGEGRETEILHKLHAWSDDDFPSQRRTAALAFNRLINRLRSQDGRTGMVELLDGCDPSLHRLLIGLWWNALSGGVTLTHRRSLRGAADNAAWDIIADWLRSEAVYPVLGPVIDGVFRLDEEHSDLRGPLSLHLRLWFHRNPKIIGSERAERLARILEQN</sequence>
<keyword evidence="3" id="KW-1185">Reference proteome</keyword>